<keyword evidence="2" id="KW-1185">Reference proteome</keyword>
<organism evidence="1 2">
    <name type="scientific">Patella caerulea</name>
    <name type="common">Rayed Mediterranean limpet</name>
    <dbReference type="NCBI Taxonomy" id="87958"/>
    <lineage>
        <taxon>Eukaryota</taxon>
        <taxon>Metazoa</taxon>
        <taxon>Spiralia</taxon>
        <taxon>Lophotrochozoa</taxon>
        <taxon>Mollusca</taxon>
        <taxon>Gastropoda</taxon>
        <taxon>Patellogastropoda</taxon>
        <taxon>Patelloidea</taxon>
        <taxon>Patellidae</taxon>
        <taxon>Patella</taxon>
    </lineage>
</organism>
<evidence type="ECO:0000313" key="1">
    <source>
        <dbReference type="EMBL" id="KAK6191155.1"/>
    </source>
</evidence>
<accession>A0AAN8KGV4</accession>
<sequence>MKAYRFDAWIQEKFTKDKKTSLQTLDTETALKLNLIPGQKLCSRCSAKCLGENSDETVEKEDSFLIKSEVCDQLNTSFTLIGCSPFKPHASHPVAYAKRKLDQVQESAKQKISQMIDIDTKDLDPTASTSDCKDCQNFRIFINTLKAKCAISSRQEKVKLLTLVPDKWSTEKTRTEFNVSKRLVQSAKRLKLEKGILASPDAKRGKTLENGVEERMVSFYQNDVTSRPCPGKKDFVLVKINNKRLHK</sequence>
<protein>
    <submittedName>
        <fullName evidence="1">Uncharacterized protein</fullName>
    </submittedName>
</protein>
<evidence type="ECO:0000313" key="2">
    <source>
        <dbReference type="Proteomes" id="UP001347796"/>
    </source>
</evidence>
<comment type="caution">
    <text evidence="1">The sequence shown here is derived from an EMBL/GenBank/DDBJ whole genome shotgun (WGS) entry which is preliminary data.</text>
</comment>
<reference evidence="1 2" key="1">
    <citation type="submission" date="2024-01" db="EMBL/GenBank/DDBJ databases">
        <title>The genome of the rayed Mediterranean limpet Patella caerulea (Linnaeus, 1758).</title>
        <authorList>
            <person name="Anh-Thu Weber A."/>
            <person name="Halstead-Nussloch G."/>
        </authorList>
    </citation>
    <scope>NUCLEOTIDE SEQUENCE [LARGE SCALE GENOMIC DNA]</scope>
    <source>
        <strain evidence="1">AATW-2023a</strain>
        <tissue evidence="1">Whole specimen</tissue>
    </source>
</reference>
<gene>
    <name evidence="1" type="ORF">SNE40_002894</name>
</gene>
<proteinExistence type="predicted"/>
<dbReference type="PANTHER" id="PTHR46601">
    <property type="entry name" value="ULP_PROTEASE DOMAIN-CONTAINING PROTEIN"/>
    <property type="match status" value="1"/>
</dbReference>
<dbReference type="PANTHER" id="PTHR46601:SF1">
    <property type="entry name" value="ADF-H DOMAIN-CONTAINING PROTEIN"/>
    <property type="match status" value="1"/>
</dbReference>
<dbReference type="EMBL" id="JAZGQO010000002">
    <property type="protein sequence ID" value="KAK6191155.1"/>
    <property type="molecule type" value="Genomic_DNA"/>
</dbReference>
<name>A0AAN8KGV4_PATCE</name>
<dbReference type="Proteomes" id="UP001347796">
    <property type="component" value="Unassembled WGS sequence"/>
</dbReference>
<dbReference type="AlphaFoldDB" id="A0AAN8KGV4"/>